<keyword evidence="2" id="KW-0812">Transmembrane</keyword>
<sequence length="181" mass="20926">MRYYYRTLDFFNNYGNNTLLNIYIGMFGGLLINVYTGTPDTQIYHPAMILLSTDLIISIILIILNEKISEYRPTGTGEIRSETMRKALKVIGKQANWLYLAGYILFFILLILGVWKYVDAKHETLKKPDEQKTLIEMIEKLEKRSQHNEQLLLELQKTVRRPAASTSNKPPTNSAQPATRR</sequence>
<feature type="transmembrane region" description="Helical" evidence="2">
    <location>
        <begin position="97"/>
        <end position="118"/>
    </location>
</feature>
<accession>A0ABW3AP77</accession>
<evidence type="ECO:0000256" key="1">
    <source>
        <dbReference type="SAM" id="MobiDB-lite"/>
    </source>
</evidence>
<evidence type="ECO:0000313" key="4">
    <source>
        <dbReference type="Proteomes" id="UP001597010"/>
    </source>
</evidence>
<proteinExistence type="predicted"/>
<protein>
    <submittedName>
        <fullName evidence="3">Uncharacterized protein</fullName>
    </submittedName>
</protein>
<feature type="transmembrane region" description="Helical" evidence="2">
    <location>
        <begin position="43"/>
        <end position="64"/>
    </location>
</feature>
<feature type="transmembrane region" description="Helical" evidence="2">
    <location>
        <begin position="20"/>
        <end position="37"/>
    </location>
</feature>
<dbReference type="RefSeq" id="WP_377110760.1">
    <property type="nucleotide sequence ID" value="NZ_JBHTHZ010000001.1"/>
</dbReference>
<feature type="compositionally biased region" description="Polar residues" evidence="1">
    <location>
        <begin position="164"/>
        <end position="181"/>
    </location>
</feature>
<feature type="region of interest" description="Disordered" evidence="1">
    <location>
        <begin position="159"/>
        <end position="181"/>
    </location>
</feature>
<name>A0ABW3AP77_9SPHI</name>
<dbReference type="Proteomes" id="UP001597010">
    <property type="component" value="Unassembled WGS sequence"/>
</dbReference>
<evidence type="ECO:0000256" key="2">
    <source>
        <dbReference type="SAM" id="Phobius"/>
    </source>
</evidence>
<dbReference type="EMBL" id="JBHTHZ010000001">
    <property type="protein sequence ID" value="MFD0792049.1"/>
    <property type="molecule type" value="Genomic_DNA"/>
</dbReference>
<keyword evidence="2" id="KW-0472">Membrane</keyword>
<reference evidence="4" key="1">
    <citation type="journal article" date="2019" name="Int. J. Syst. Evol. Microbiol.">
        <title>The Global Catalogue of Microorganisms (GCM) 10K type strain sequencing project: providing services to taxonomists for standard genome sequencing and annotation.</title>
        <authorList>
            <consortium name="The Broad Institute Genomics Platform"/>
            <consortium name="The Broad Institute Genome Sequencing Center for Infectious Disease"/>
            <person name="Wu L."/>
            <person name="Ma J."/>
        </authorList>
    </citation>
    <scope>NUCLEOTIDE SEQUENCE [LARGE SCALE GENOMIC DNA]</scope>
    <source>
        <strain evidence="4">CCUG 61484</strain>
    </source>
</reference>
<gene>
    <name evidence="3" type="ORF">ACFQZX_00390</name>
</gene>
<evidence type="ECO:0000313" key="3">
    <source>
        <dbReference type="EMBL" id="MFD0792049.1"/>
    </source>
</evidence>
<keyword evidence="4" id="KW-1185">Reference proteome</keyword>
<organism evidence="3 4">
    <name type="scientific">Mucilaginibacter litoreus</name>
    <dbReference type="NCBI Taxonomy" id="1048221"/>
    <lineage>
        <taxon>Bacteria</taxon>
        <taxon>Pseudomonadati</taxon>
        <taxon>Bacteroidota</taxon>
        <taxon>Sphingobacteriia</taxon>
        <taxon>Sphingobacteriales</taxon>
        <taxon>Sphingobacteriaceae</taxon>
        <taxon>Mucilaginibacter</taxon>
    </lineage>
</organism>
<keyword evidence="2" id="KW-1133">Transmembrane helix</keyword>
<comment type="caution">
    <text evidence="3">The sequence shown here is derived from an EMBL/GenBank/DDBJ whole genome shotgun (WGS) entry which is preliminary data.</text>
</comment>